<dbReference type="InterPro" id="IPR050816">
    <property type="entry name" value="Flavin-dep_Halogenase_NPB"/>
</dbReference>
<dbReference type="Proteomes" id="UP000001937">
    <property type="component" value="Chromosome"/>
</dbReference>
<dbReference type="eggNOG" id="COG0644">
    <property type="taxonomic scope" value="Bacteria"/>
</dbReference>
<organism evidence="5 6">
    <name type="scientific">Frankia casuarinae (strain DSM 45818 / CECT 9043 / HFP020203 / CcI3)</name>
    <dbReference type="NCBI Taxonomy" id="106370"/>
    <lineage>
        <taxon>Bacteria</taxon>
        <taxon>Bacillati</taxon>
        <taxon>Actinomycetota</taxon>
        <taxon>Actinomycetes</taxon>
        <taxon>Frankiales</taxon>
        <taxon>Frankiaceae</taxon>
        <taxon>Frankia</taxon>
    </lineage>
</organism>
<dbReference type="Pfam" id="PF04820">
    <property type="entry name" value="Trp_halogenase"/>
    <property type="match status" value="1"/>
</dbReference>
<reference evidence="5 6" key="1">
    <citation type="journal article" date="2007" name="Genome Res.">
        <title>Genome characteristics of facultatively symbiotic Frankia sp. strains reflect host range and host plant biogeography.</title>
        <authorList>
            <person name="Normand P."/>
            <person name="Lapierre P."/>
            <person name="Tisa L.S."/>
            <person name="Gogarten J.P."/>
            <person name="Alloisio N."/>
            <person name="Bagnarol E."/>
            <person name="Bassi C.A."/>
            <person name="Berry A.M."/>
            <person name="Bickhart D.M."/>
            <person name="Choisne N."/>
            <person name="Couloux A."/>
            <person name="Cournoyer B."/>
            <person name="Cruveiller S."/>
            <person name="Daubin V."/>
            <person name="Demange N."/>
            <person name="Francino M.P."/>
            <person name="Goltsman E."/>
            <person name="Huang Y."/>
            <person name="Kopp O.R."/>
            <person name="Labarre L."/>
            <person name="Lapidus A."/>
            <person name="Lavire C."/>
            <person name="Marechal J."/>
            <person name="Martinez M."/>
            <person name="Mastronunzio J.E."/>
            <person name="Mullin B.C."/>
            <person name="Niemann J."/>
            <person name="Pujic P."/>
            <person name="Rawnsley T."/>
            <person name="Rouy Z."/>
            <person name="Schenowitz C."/>
            <person name="Sellstedt A."/>
            <person name="Tavares F."/>
            <person name="Tomkins J.P."/>
            <person name="Vallenet D."/>
            <person name="Valverde C."/>
            <person name="Wall L.G."/>
            <person name="Wang Y."/>
            <person name="Medigue C."/>
            <person name="Benson D.R."/>
        </authorList>
    </citation>
    <scope>NUCLEOTIDE SEQUENCE [LARGE SCALE GENOMIC DNA]</scope>
    <source>
        <strain evidence="6">DSM 45818 / CECT 9043 / CcI3</strain>
    </source>
</reference>
<dbReference type="AlphaFoldDB" id="Q2JEB6"/>
<dbReference type="Pfam" id="PF01266">
    <property type="entry name" value="DAO"/>
    <property type="match status" value="1"/>
</dbReference>
<dbReference type="InterPro" id="IPR036188">
    <property type="entry name" value="FAD/NAD-bd_sf"/>
</dbReference>
<evidence type="ECO:0000256" key="3">
    <source>
        <dbReference type="ARBA" id="ARBA00038396"/>
    </source>
</evidence>
<keyword evidence="1" id="KW-0560">Oxidoreductase</keyword>
<dbReference type="SUPFAM" id="SSF51905">
    <property type="entry name" value="FAD/NAD(P)-binding domain"/>
    <property type="match status" value="1"/>
</dbReference>
<name>Q2JEB6_FRACC</name>
<dbReference type="InterPro" id="IPR006076">
    <property type="entry name" value="FAD-dep_OxRdtase"/>
</dbReference>
<dbReference type="PANTHER" id="PTHR43747">
    <property type="entry name" value="FAD-BINDING PROTEIN"/>
    <property type="match status" value="1"/>
</dbReference>
<keyword evidence="6" id="KW-1185">Reference proteome</keyword>
<dbReference type="GO" id="GO:0004497">
    <property type="term" value="F:monooxygenase activity"/>
    <property type="evidence" value="ECO:0007669"/>
    <property type="project" value="UniProtKB-KW"/>
</dbReference>
<dbReference type="PRINTS" id="PR00420">
    <property type="entry name" value="RNGMNOXGNASE"/>
</dbReference>
<dbReference type="PANTHER" id="PTHR43747:SF5">
    <property type="entry name" value="FAD-BINDING DOMAIN-CONTAINING PROTEIN"/>
    <property type="match status" value="1"/>
</dbReference>
<protein>
    <submittedName>
        <fullName evidence="5">FAD dependent oxidoreductase</fullName>
    </submittedName>
</protein>
<gene>
    <name evidence="5" type="ordered locus">Francci3_0993</name>
</gene>
<comment type="similarity">
    <text evidence="3">Belongs to the flavin-dependent halogenase family. Bacterial tryptophan halogenase subfamily.</text>
</comment>
<dbReference type="Gene3D" id="3.50.50.60">
    <property type="entry name" value="FAD/NAD(P)-binding domain"/>
    <property type="match status" value="1"/>
</dbReference>
<dbReference type="InterPro" id="IPR006905">
    <property type="entry name" value="Flavin_halogenase"/>
</dbReference>
<evidence type="ECO:0000259" key="4">
    <source>
        <dbReference type="Pfam" id="PF01266"/>
    </source>
</evidence>
<evidence type="ECO:0000256" key="2">
    <source>
        <dbReference type="ARBA" id="ARBA00023033"/>
    </source>
</evidence>
<dbReference type="HOGENOM" id="CLU_438659_0_0_11"/>
<proteinExistence type="inferred from homology"/>
<evidence type="ECO:0000313" key="6">
    <source>
        <dbReference type="Proteomes" id="UP000001937"/>
    </source>
</evidence>
<accession>Q2JEB6</accession>
<dbReference type="KEGG" id="fra:Francci3_0993"/>
<feature type="domain" description="FAD dependent oxidoreductase" evidence="4">
    <location>
        <begin position="84"/>
        <end position="112"/>
    </location>
</feature>
<evidence type="ECO:0000313" key="5">
    <source>
        <dbReference type="EMBL" id="ABD10376.1"/>
    </source>
</evidence>
<evidence type="ECO:0000256" key="1">
    <source>
        <dbReference type="ARBA" id="ARBA00023002"/>
    </source>
</evidence>
<keyword evidence="2" id="KW-0503">Monooxygenase</keyword>
<sequence>MAAGSGCGASQQSPLVSSTPVLCAYDEVNLCETKHARPDAKIQPVGEADRVSRKLRQRSDLMTNEKAHSPKGLPVIRQTTSETDVVVVGAGIIGLANALQLAKRGLRVTLIDNLRDKKHSYKVGESFLVFTSAFLRTVGELDEFITEESFAKLGVWFSHGTENRSDFHDATEWAINADPHPPHYLYDLAPDKKWFRCMFLDMQIVRPEAEDSMCAAVRRRAGITFVDTARVSDIQISPGADWHQVEWLDGTTGHSNIIRTRWVVDCSGRNRLLARGRGHAAERRELTDGFQTTAVWGQFEGVTDGLFGDEWTHTFPNGRDTQRDLYTVHLWGAGYWIWVIRLSKERISVGATFDQRSAPPGRTPQEQFWNLIRRHPVLDKVIAPESLLEFRTYRNVQHWTDTFVSPQRYAMVGDAGSIIDAYYSQGIALALVTSWHLANIVQDDVRSGNLDRAYIERVNRATRQDWHMLRAMVREKYTAAIADPRFFVLSHVLDMMVFWSVGSTRSALTRWLVDTEGDTTRETPKNRRVRRRLQSTLFYSRAPLWRWLPPETVHWIQSRLQANLAARARWRLDHGVKLPTVRSVQNVTAPLPKLWWLAIGGDRGRDISAHDLVEPAELRPEGTATWLDRLPVPANTRLRWVIRLRPYALLAGFSAAYLWDGADTAIRRLRLLVRRPSDSATASELANHEALLRKNE</sequence>
<dbReference type="EMBL" id="CP000249">
    <property type="protein sequence ID" value="ABD10376.1"/>
    <property type="molecule type" value="Genomic_DNA"/>
</dbReference>
<dbReference type="STRING" id="106370.Francci3_0993"/>